<dbReference type="PROSITE" id="PS50075">
    <property type="entry name" value="CARRIER"/>
    <property type="match status" value="1"/>
</dbReference>
<feature type="region of interest" description="Disordered" evidence="18">
    <location>
        <begin position="877"/>
        <end position="898"/>
    </location>
</feature>
<dbReference type="Pfam" id="PF00550">
    <property type="entry name" value="PP-binding"/>
    <property type="match status" value="1"/>
</dbReference>
<dbReference type="Pfam" id="PF07993">
    <property type="entry name" value="NAD_binding_4"/>
    <property type="match status" value="1"/>
</dbReference>
<dbReference type="SUPFAM" id="SSF56801">
    <property type="entry name" value="Acetyl-CoA synthetase-like"/>
    <property type="match status" value="1"/>
</dbReference>
<dbReference type="FunCoup" id="A0A0C3C7Q1">
    <property type="interactions" value="90"/>
</dbReference>
<dbReference type="EMBL" id="KN832984">
    <property type="protein sequence ID" value="KIM85707.1"/>
    <property type="molecule type" value="Genomic_DNA"/>
</dbReference>
<name>A0A0C3C7Q1_PILCF</name>
<dbReference type="InterPro" id="IPR042099">
    <property type="entry name" value="ANL_N_sf"/>
</dbReference>
<comment type="catalytic activity">
    <reaction evidence="17">
        <text>(S)-2-amino-6-oxohexanoate + NADP(+) + H2O = L-2-aminoadipate + NADPH + 2 H(+)</text>
        <dbReference type="Rhea" id="RHEA:12304"/>
        <dbReference type="ChEBI" id="CHEBI:15377"/>
        <dbReference type="ChEBI" id="CHEBI:15378"/>
        <dbReference type="ChEBI" id="CHEBI:57783"/>
        <dbReference type="ChEBI" id="CHEBI:58321"/>
        <dbReference type="ChEBI" id="CHEBI:58349"/>
        <dbReference type="ChEBI" id="CHEBI:58672"/>
        <dbReference type="EC" id="1.2.1.31"/>
    </reaction>
</comment>
<comment type="cofactor">
    <cofactor evidence="1">
        <name>pantetheine 4'-phosphate</name>
        <dbReference type="ChEBI" id="CHEBI:47942"/>
    </cofactor>
</comment>
<dbReference type="NCBIfam" id="TIGR01746">
    <property type="entry name" value="Thioester-redct"/>
    <property type="match status" value="1"/>
</dbReference>
<dbReference type="InterPro" id="IPR014397">
    <property type="entry name" value="Lys2"/>
</dbReference>
<dbReference type="Gene3D" id="3.30.300.30">
    <property type="match status" value="1"/>
</dbReference>
<accession>A0A0C3C7Q1</accession>
<evidence type="ECO:0000256" key="18">
    <source>
        <dbReference type="SAM" id="MobiDB-lite"/>
    </source>
</evidence>
<proteinExistence type="inferred from homology"/>
<evidence type="ECO:0000256" key="3">
    <source>
        <dbReference type="ARBA" id="ARBA00004827"/>
    </source>
</evidence>
<comment type="catalytic activity">
    <reaction evidence="16">
        <text>(S)-2-amino-6-oxohexanoate + NAD(+) + H2O = L-2-aminoadipate + NADH + 2 H(+)</text>
        <dbReference type="Rhea" id="RHEA:12308"/>
        <dbReference type="ChEBI" id="CHEBI:15377"/>
        <dbReference type="ChEBI" id="CHEBI:15378"/>
        <dbReference type="ChEBI" id="CHEBI:57540"/>
        <dbReference type="ChEBI" id="CHEBI:57945"/>
        <dbReference type="ChEBI" id="CHEBI:58321"/>
        <dbReference type="ChEBI" id="CHEBI:58672"/>
        <dbReference type="EC" id="1.2.1.31"/>
    </reaction>
</comment>
<dbReference type="InParanoid" id="A0A0C3C7Q1"/>
<evidence type="ECO:0000256" key="2">
    <source>
        <dbReference type="ARBA" id="ARBA00003499"/>
    </source>
</evidence>
<comment type="function">
    <text evidence="2">Catalyzes the activation of alpha-aminoadipate by ATP-dependent adenylation and the reduction of activated alpha-aminoadipate by NADPH. The activated alpha-aminoadipate is bound to the phosphopantheinyl group of the enzyme itself before it is reduced to (S)-2-amino-6-oxohexanoate.</text>
</comment>
<dbReference type="SUPFAM" id="SSF51735">
    <property type="entry name" value="NAD(P)-binding Rossmann-fold domains"/>
    <property type="match status" value="1"/>
</dbReference>
<dbReference type="InterPro" id="IPR000873">
    <property type="entry name" value="AMP-dep_synth/lig_dom"/>
</dbReference>
<dbReference type="Gene3D" id="1.10.1200.10">
    <property type="entry name" value="ACP-like"/>
    <property type="match status" value="1"/>
</dbReference>
<comment type="similarity">
    <text evidence="4">Belongs to the ATP-dependent AMP-binding enzyme family.</text>
</comment>
<keyword evidence="7" id="KW-0596">Phosphopantetheine</keyword>
<sequence>MAKMEDDRLARVVARLQNLPSISLPSDYPRPSGPNKLVEVAHSADLSEQTCLSLLKLTLYSENGDDDDDDDEVLNRQPTGFQLLLAAFTVLLHRYTGDTDLVIGSSSAYARDPLVLRLPIDPKDPFWAVVRQVQQVEKEAEADALPFERLTQALNKNKDDITEGSRPLFRVRFFDETDEPKDNFIRSTSLTSDLTVFITRPPISTRAALVPRISLRILYNSLLFTPARISAIVDQLSVFLRKVASNPLAPVGSVPLLTPEQRIKLPDPTGDLDWCGWKGAITDIFSRNARQWPDRPCVLQSIPSPTSPGSQEVRTYSYGTIRHVSNVLAHHLLQAGVQREEVVMVYAHRSVELVVAVMAILKIGATFSVIDPAYPASRQTAYLNVAQPRGLVVLKGAGVINPSVRQFLSSELKIRVEVPALELLPDGSVLGGCTTDNKGDLDVLKAHAHLADTDPNVFLGPDSLGTLSFTSGSTGIPKGVKGRHFSLTHFFPWMGERFGLGDHSKFTMLSGIAHDPIQRDMFTPLFFGAQLHVPTADDIGTPGRLAEWMADSEITVTHLTPAMGQLLSAQATRQIPSLRSAFFVGDVLTKRDCLRLQSLAANVCIINMYGTTETQRAVSYFAIPPVADDPTFLATQKDIMPAGEGMIDVQLLVVNRNDRNVPCAVGEVGEIYVRSGGLAEGYLDSDATAEKFVANWFAASSPRRDTILHPPHGLALPEARYWKGIRDRMYRSGDLGRYLPDGIVECTGRADDQVKIRGFRIELGEIDIHLSQHPLVRENVTLVRRDKDEEKILVSYFVPLEGPGLDGFASDVSEGDEPQGVVRGIRKYRRLVKDIREHLKKKLPTYSVPSLFVPLNRMPLNPNGKIDKPALPFPDTAQAASAASKPCGTPSSTIKRNPTEETMQDIWASMLPNAPSPIPLDESFFDLGGHSILATRLIFEIRKVFVVNAPLGLVFDQPTIGGLAAEVDALRNIDLGLTYKGTDSSRPAAAPGIDDGKKPTTTLVEYGQDYVNLLPSLRDSYPVLAADFASCPLTIFLTGATGFLGAFVLRDLLSRENEVKKVICLVRASDVEQGTRRLREGSTDRGVWDEQWIKSHKLEIITGDLSQELLGLSHDQWSRVAREADVVLHNGALVHWVYPYEKLRSANVLATLTAVELASTAKQKALVFISSTSAIDTEHYVQLSDSLLQGQSDYEGVPESDDLEGAKATLKTGYGQTKWVSEKLLFEAGKRGLRGHIVRPGYVVGDSDSAVTNTDDFVWRMVKGCVQLGLVPNINNTINMVPVNHVAKCVSLAAISPLLNAGVTVLHITARPLPTFNDLLSSLAQYGFPTEKCEYLVWRRKLEQHVMEVQDNALFPLLHFVLDDLPTGTKAPELDDTGTRALLAHHAQQTNSTVSQTLMGKYLAWLVGAGFLPLPSASAPEKVLPSLANGGSIRAAGRSGV</sequence>
<comment type="pathway">
    <text evidence="3">Amino-acid biosynthesis; L-lysine biosynthesis via AAA pathway; L-lysine from L-alpha-aminoadipate (fungal route): step 1/3.</text>
</comment>
<evidence type="ECO:0000256" key="15">
    <source>
        <dbReference type="ARBA" id="ARBA00048260"/>
    </source>
</evidence>
<reference evidence="20 21" key="1">
    <citation type="submission" date="2014-04" db="EMBL/GenBank/DDBJ databases">
        <authorList>
            <consortium name="DOE Joint Genome Institute"/>
            <person name="Kuo A."/>
            <person name="Tarkka M."/>
            <person name="Buscot F."/>
            <person name="Kohler A."/>
            <person name="Nagy L.G."/>
            <person name="Floudas D."/>
            <person name="Copeland A."/>
            <person name="Barry K.W."/>
            <person name="Cichocki N."/>
            <person name="Veneault-Fourrey C."/>
            <person name="LaButti K."/>
            <person name="Lindquist E.A."/>
            <person name="Lipzen A."/>
            <person name="Lundell T."/>
            <person name="Morin E."/>
            <person name="Murat C."/>
            <person name="Sun H."/>
            <person name="Tunlid A."/>
            <person name="Henrissat B."/>
            <person name="Grigoriev I.V."/>
            <person name="Hibbett D.S."/>
            <person name="Martin F."/>
            <person name="Nordberg H.P."/>
            <person name="Cantor M.N."/>
            <person name="Hua S.X."/>
        </authorList>
    </citation>
    <scope>NUCLEOTIDE SEQUENCE [LARGE SCALE GENOMIC DNA]</scope>
    <source>
        <strain evidence="20 21">F 1598</strain>
    </source>
</reference>
<dbReference type="SUPFAM" id="SSF47336">
    <property type="entry name" value="ACP-like"/>
    <property type="match status" value="1"/>
</dbReference>
<evidence type="ECO:0000256" key="1">
    <source>
        <dbReference type="ARBA" id="ARBA00001957"/>
    </source>
</evidence>
<gene>
    <name evidence="20" type="primary">lys2</name>
    <name evidence="20" type="ORF">PILCRDRAFT_816909</name>
</gene>
<evidence type="ECO:0000256" key="16">
    <source>
        <dbReference type="ARBA" id="ARBA00048414"/>
    </source>
</evidence>
<dbReference type="InterPro" id="IPR006162">
    <property type="entry name" value="Ppantetheine_attach_site"/>
</dbReference>
<dbReference type="PANTHER" id="PTHR44845">
    <property type="entry name" value="CARRIER DOMAIN-CONTAINING PROTEIN"/>
    <property type="match status" value="1"/>
</dbReference>
<evidence type="ECO:0000256" key="9">
    <source>
        <dbReference type="ARBA" id="ARBA00022605"/>
    </source>
</evidence>
<evidence type="ECO:0000256" key="17">
    <source>
        <dbReference type="ARBA" id="ARBA00049537"/>
    </source>
</evidence>
<dbReference type="Gene3D" id="3.40.50.12780">
    <property type="entry name" value="N-terminal domain of ligase-like"/>
    <property type="match status" value="1"/>
</dbReference>
<dbReference type="STRING" id="765440.A0A0C3C7Q1"/>
<evidence type="ECO:0000259" key="19">
    <source>
        <dbReference type="PROSITE" id="PS50075"/>
    </source>
</evidence>
<dbReference type="HOGENOM" id="CLU_000022_19_0_1"/>
<reference evidence="21" key="2">
    <citation type="submission" date="2015-01" db="EMBL/GenBank/DDBJ databases">
        <title>Evolutionary Origins and Diversification of the Mycorrhizal Mutualists.</title>
        <authorList>
            <consortium name="DOE Joint Genome Institute"/>
            <consortium name="Mycorrhizal Genomics Consortium"/>
            <person name="Kohler A."/>
            <person name="Kuo A."/>
            <person name="Nagy L.G."/>
            <person name="Floudas D."/>
            <person name="Copeland A."/>
            <person name="Barry K.W."/>
            <person name="Cichocki N."/>
            <person name="Veneault-Fourrey C."/>
            <person name="LaButti K."/>
            <person name="Lindquist E.A."/>
            <person name="Lipzen A."/>
            <person name="Lundell T."/>
            <person name="Morin E."/>
            <person name="Murat C."/>
            <person name="Riley R."/>
            <person name="Ohm R."/>
            <person name="Sun H."/>
            <person name="Tunlid A."/>
            <person name="Henrissat B."/>
            <person name="Grigoriev I.V."/>
            <person name="Hibbett D.S."/>
            <person name="Martin F."/>
        </authorList>
    </citation>
    <scope>NUCLEOTIDE SEQUENCE [LARGE SCALE GENOMIC DNA]</scope>
    <source>
        <strain evidence="21">F 1598</strain>
    </source>
</reference>
<keyword evidence="11" id="KW-0560">Oxidoreductase</keyword>
<keyword evidence="12" id="KW-0457">Lysine biosynthesis</keyword>
<dbReference type="Gene3D" id="3.30.559.30">
    <property type="entry name" value="Nonribosomal peptide synthetase, condensation domain"/>
    <property type="match status" value="1"/>
</dbReference>
<comment type="catalytic activity">
    <reaction evidence="15">
        <text>(S)-2-amino-6-oxohexanoate + AMP + diphosphate + NADP(+) = L-2-aminoadipate + ATP + NADPH + H(+)</text>
        <dbReference type="Rhea" id="RHEA:46936"/>
        <dbReference type="ChEBI" id="CHEBI:15378"/>
        <dbReference type="ChEBI" id="CHEBI:30616"/>
        <dbReference type="ChEBI" id="CHEBI:33019"/>
        <dbReference type="ChEBI" id="CHEBI:57783"/>
        <dbReference type="ChEBI" id="CHEBI:58321"/>
        <dbReference type="ChEBI" id="CHEBI:58349"/>
        <dbReference type="ChEBI" id="CHEBI:58672"/>
        <dbReference type="ChEBI" id="CHEBI:456215"/>
        <dbReference type="EC" id="1.2.1.95"/>
    </reaction>
</comment>
<dbReference type="InterPro" id="IPR036736">
    <property type="entry name" value="ACP-like_sf"/>
</dbReference>
<dbReference type="OrthoDB" id="329835at2759"/>
<dbReference type="InterPro" id="IPR020806">
    <property type="entry name" value="PKS_PP-bd"/>
</dbReference>
<dbReference type="UniPathway" id="UPA00033">
    <property type="reaction ID" value="UER00032"/>
</dbReference>
<dbReference type="EC" id="1.2.1.95" evidence="5"/>
<keyword evidence="10" id="KW-0521">NADP</keyword>
<dbReference type="Pfam" id="PF00668">
    <property type="entry name" value="Condensation"/>
    <property type="match status" value="1"/>
</dbReference>
<dbReference type="GO" id="GO:0019878">
    <property type="term" value="P:lysine biosynthetic process via aminoadipic acid"/>
    <property type="evidence" value="ECO:0007669"/>
    <property type="project" value="UniProtKB-UniPathway"/>
</dbReference>
<feature type="domain" description="Carrier" evidence="19">
    <location>
        <begin position="894"/>
        <end position="971"/>
    </location>
</feature>
<dbReference type="NCBIfam" id="TIGR01733">
    <property type="entry name" value="AA-adenyl-dom"/>
    <property type="match status" value="1"/>
</dbReference>
<evidence type="ECO:0000256" key="11">
    <source>
        <dbReference type="ARBA" id="ARBA00023002"/>
    </source>
</evidence>
<keyword evidence="21" id="KW-1185">Reference proteome</keyword>
<evidence type="ECO:0000256" key="5">
    <source>
        <dbReference type="ARBA" id="ARBA00012913"/>
    </source>
</evidence>
<dbReference type="SUPFAM" id="SSF52777">
    <property type="entry name" value="CoA-dependent acyltransferases"/>
    <property type="match status" value="1"/>
</dbReference>
<evidence type="ECO:0000256" key="14">
    <source>
        <dbReference type="ARBA" id="ARBA00032195"/>
    </source>
</evidence>
<dbReference type="PROSITE" id="PS00012">
    <property type="entry name" value="PHOSPHOPANTETHEINE"/>
    <property type="match status" value="1"/>
</dbReference>
<evidence type="ECO:0000313" key="20">
    <source>
        <dbReference type="EMBL" id="KIM85707.1"/>
    </source>
</evidence>
<dbReference type="InterPro" id="IPR013120">
    <property type="entry name" value="FAR_NAD-bd"/>
</dbReference>
<dbReference type="InterPro" id="IPR010071">
    <property type="entry name" value="AA_adenyl_dom"/>
</dbReference>
<dbReference type="Pfam" id="PF00501">
    <property type="entry name" value="AMP-binding"/>
    <property type="match status" value="1"/>
</dbReference>
<dbReference type="CDD" id="cd05235">
    <property type="entry name" value="SDR_e1"/>
    <property type="match status" value="1"/>
</dbReference>
<evidence type="ECO:0000256" key="7">
    <source>
        <dbReference type="ARBA" id="ARBA00022450"/>
    </source>
</evidence>
<protein>
    <recommendedName>
        <fullName evidence="14">Alpha-aminoadipate reductase</fullName>
        <ecNumber evidence="6">1.2.1.31</ecNumber>
        <ecNumber evidence="5">1.2.1.95</ecNumber>
    </recommendedName>
    <alternativeName>
        <fullName evidence="13">L-aminoadipate-semialdehyde dehydrogenase</fullName>
    </alternativeName>
</protein>
<dbReference type="PANTHER" id="PTHR44845:SF1">
    <property type="entry name" value="L-2-AMINOADIPATE REDUCTASE"/>
    <property type="match status" value="1"/>
</dbReference>
<evidence type="ECO:0000256" key="13">
    <source>
        <dbReference type="ARBA" id="ARBA00031335"/>
    </source>
</evidence>
<dbReference type="GO" id="GO:0031177">
    <property type="term" value="F:phosphopantetheine binding"/>
    <property type="evidence" value="ECO:0007669"/>
    <property type="project" value="InterPro"/>
</dbReference>
<organism evidence="20 21">
    <name type="scientific">Piloderma croceum (strain F 1598)</name>
    <dbReference type="NCBI Taxonomy" id="765440"/>
    <lineage>
        <taxon>Eukaryota</taxon>
        <taxon>Fungi</taxon>
        <taxon>Dikarya</taxon>
        <taxon>Basidiomycota</taxon>
        <taxon>Agaricomycotina</taxon>
        <taxon>Agaricomycetes</taxon>
        <taxon>Agaricomycetidae</taxon>
        <taxon>Atheliales</taxon>
        <taxon>Atheliaceae</taxon>
        <taxon>Piloderma</taxon>
    </lineage>
</organism>
<dbReference type="EC" id="1.2.1.31" evidence="6"/>
<keyword evidence="9" id="KW-0028">Amino-acid biosynthesis</keyword>
<dbReference type="InterPro" id="IPR045851">
    <property type="entry name" value="AMP-bd_C_sf"/>
</dbReference>
<dbReference type="InterPro" id="IPR010080">
    <property type="entry name" value="Thioester_reductase-like_dom"/>
</dbReference>
<evidence type="ECO:0000256" key="10">
    <source>
        <dbReference type="ARBA" id="ARBA00022857"/>
    </source>
</evidence>
<dbReference type="PIRSF" id="PIRSF001617">
    <property type="entry name" value="Alpha-AR"/>
    <property type="match status" value="1"/>
</dbReference>
<keyword evidence="8" id="KW-0597">Phosphoprotein</keyword>
<dbReference type="InterPro" id="IPR009081">
    <property type="entry name" value="PP-bd_ACP"/>
</dbReference>
<evidence type="ECO:0000256" key="8">
    <source>
        <dbReference type="ARBA" id="ARBA00022553"/>
    </source>
</evidence>
<evidence type="ECO:0000256" key="4">
    <source>
        <dbReference type="ARBA" id="ARBA00006432"/>
    </source>
</evidence>
<evidence type="ECO:0000256" key="6">
    <source>
        <dbReference type="ARBA" id="ARBA00013073"/>
    </source>
</evidence>
<dbReference type="Proteomes" id="UP000054166">
    <property type="component" value="Unassembled WGS sequence"/>
</dbReference>
<dbReference type="InterPro" id="IPR001242">
    <property type="entry name" value="Condensation_dom"/>
</dbReference>
<dbReference type="InterPro" id="IPR020845">
    <property type="entry name" value="AMP-binding_CS"/>
</dbReference>
<dbReference type="GO" id="GO:0004043">
    <property type="term" value="F:L-aminoadipate-semialdehyde dehydrogenase [NAD(P)+] activity"/>
    <property type="evidence" value="ECO:0007669"/>
    <property type="project" value="UniProtKB-EC"/>
</dbReference>
<evidence type="ECO:0000256" key="12">
    <source>
        <dbReference type="ARBA" id="ARBA00023154"/>
    </source>
</evidence>
<dbReference type="PROSITE" id="PS00455">
    <property type="entry name" value="AMP_BINDING"/>
    <property type="match status" value="1"/>
</dbReference>
<evidence type="ECO:0000313" key="21">
    <source>
        <dbReference type="Proteomes" id="UP000054166"/>
    </source>
</evidence>
<dbReference type="SMART" id="SM00823">
    <property type="entry name" value="PKS_PP"/>
    <property type="match status" value="1"/>
</dbReference>
<dbReference type="NCBIfam" id="TIGR03443">
    <property type="entry name" value="alpha_am_amid"/>
    <property type="match status" value="1"/>
</dbReference>
<dbReference type="Gene3D" id="3.40.50.720">
    <property type="entry name" value="NAD(P)-binding Rossmann-like Domain"/>
    <property type="match status" value="1"/>
</dbReference>
<dbReference type="InterPro" id="IPR036291">
    <property type="entry name" value="NAD(P)-bd_dom_sf"/>
</dbReference>